<evidence type="ECO:0000259" key="1">
    <source>
        <dbReference type="Pfam" id="PF06722"/>
    </source>
</evidence>
<dbReference type="InterPro" id="IPR010610">
    <property type="entry name" value="EryCIII-like_C"/>
</dbReference>
<dbReference type="Pfam" id="PF06722">
    <property type="entry name" value="EryCIII-like_C"/>
    <property type="match status" value="1"/>
</dbReference>
<name>A0ABW3AGL5_9MICO</name>
<accession>A0ABW3AGL5</accession>
<dbReference type="InterPro" id="IPR002213">
    <property type="entry name" value="UDP_glucos_trans"/>
</dbReference>
<gene>
    <name evidence="2" type="ORF">ACFQ0P_05895</name>
</gene>
<feature type="domain" description="Erythromycin biosynthesis protein CIII-like C-terminal" evidence="1">
    <location>
        <begin position="286"/>
        <end position="413"/>
    </location>
</feature>
<sequence>MSSYVITSTPAHGHLVPLLQVASHLVARGDRVRFLTSGRYSEEVRASGAEFLPLPAGGDVDLDHADEAFPQRQGLAGPAAIRYDMRHLFLAPAAVQLRALRAAIDAAPTDAVLTEPLFFGATLLQRRPRGERPPIVALGIFPLGVKSRDTAPFGLGITPLGGPIGRVRNAALSFAAERFVFGEVQREADELSVREVGTSLGGFLLDWPSRTDAVVQFSVEGFEYPRRDLPRSVHFVGALPAPTDRTPSLPDWWADLDGGRPVVHVTQGTIANSDFAQLVLPTVEALDGSDALVVVSTGGRARDALPSSLPDNVRVAEYLPYSHLLPRTSVLVTNGGFGGVQQALAHGVPIVVAGQTEDKVEVSARVAWSGAGISLKTNRPTAHAVRTAVQRVLRDDSFRRAAQSLAREYAAAPGLAGLDRVLGQLAPEQTRLGR</sequence>
<dbReference type="PANTHER" id="PTHR48050">
    <property type="entry name" value="STEROL 3-BETA-GLUCOSYLTRANSFERASE"/>
    <property type="match status" value="1"/>
</dbReference>
<dbReference type="InterPro" id="IPR050426">
    <property type="entry name" value="Glycosyltransferase_28"/>
</dbReference>
<organism evidence="2 3">
    <name type="scientific">Microbacterium insulae</name>
    <dbReference type="NCBI Taxonomy" id="483014"/>
    <lineage>
        <taxon>Bacteria</taxon>
        <taxon>Bacillati</taxon>
        <taxon>Actinomycetota</taxon>
        <taxon>Actinomycetes</taxon>
        <taxon>Micrococcales</taxon>
        <taxon>Microbacteriaceae</taxon>
        <taxon>Microbacterium</taxon>
    </lineage>
</organism>
<dbReference type="Gene3D" id="3.40.50.2000">
    <property type="entry name" value="Glycogen Phosphorylase B"/>
    <property type="match status" value="2"/>
</dbReference>
<dbReference type="RefSeq" id="WP_204981178.1">
    <property type="nucleotide sequence ID" value="NZ_JBHTII010000001.1"/>
</dbReference>
<protein>
    <submittedName>
        <fullName evidence="2">Glycosyltransferase</fullName>
    </submittedName>
</protein>
<dbReference type="PANTHER" id="PTHR48050:SF13">
    <property type="entry name" value="STEROL 3-BETA-GLUCOSYLTRANSFERASE UGT80A2"/>
    <property type="match status" value="1"/>
</dbReference>
<evidence type="ECO:0000313" key="3">
    <source>
        <dbReference type="Proteomes" id="UP001597055"/>
    </source>
</evidence>
<proteinExistence type="predicted"/>
<comment type="caution">
    <text evidence="2">The sequence shown here is derived from an EMBL/GenBank/DDBJ whole genome shotgun (WGS) entry which is preliminary data.</text>
</comment>
<dbReference type="Proteomes" id="UP001597055">
    <property type="component" value="Unassembled WGS sequence"/>
</dbReference>
<dbReference type="CDD" id="cd03784">
    <property type="entry name" value="GT1_Gtf-like"/>
    <property type="match status" value="1"/>
</dbReference>
<dbReference type="EMBL" id="JBHTII010000001">
    <property type="protein sequence ID" value="MFD0789924.1"/>
    <property type="molecule type" value="Genomic_DNA"/>
</dbReference>
<reference evidence="3" key="1">
    <citation type="journal article" date="2019" name="Int. J. Syst. Evol. Microbiol.">
        <title>The Global Catalogue of Microorganisms (GCM) 10K type strain sequencing project: providing services to taxonomists for standard genome sequencing and annotation.</title>
        <authorList>
            <consortium name="The Broad Institute Genomics Platform"/>
            <consortium name="The Broad Institute Genome Sequencing Center for Infectious Disease"/>
            <person name="Wu L."/>
            <person name="Ma J."/>
        </authorList>
    </citation>
    <scope>NUCLEOTIDE SEQUENCE [LARGE SCALE GENOMIC DNA]</scope>
    <source>
        <strain evidence="3">CCUG 54523</strain>
    </source>
</reference>
<dbReference type="SUPFAM" id="SSF53756">
    <property type="entry name" value="UDP-Glycosyltransferase/glycogen phosphorylase"/>
    <property type="match status" value="1"/>
</dbReference>
<evidence type="ECO:0000313" key="2">
    <source>
        <dbReference type="EMBL" id="MFD0789924.1"/>
    </source>
</evidence>
<keyword evidence="3" id="KW-1185">Reference proteome</keyword>